<dbReference type="GO" id="GO:0003677">
    <property type="term" value="F:DNA binding"/>
    <property type="evidence" value="ECO:0007669"/>
    <property type="project" value="UniProtKB-KW"/>
</dbReference>
<keyword evidence="7 14" id="KW-0067">ATP-binding</keyword>
<dbReference type="InterPro" id="IPR000212">
    <property type="entry name" value="DNA_helicase_UvrD/REP"/>
</dbReference>
<dbReference type="PROSITE" id="PS51198">
    <property type="entry name" value="UVRD_HELICASE_ATP_BIND"/>
    <property type="match status" value="1"/>
</dbReference>
<keyword evidence="2 14" id="KW-0547">Nucleotide-binding</keyword>
<keyword evidence="6" id="KW-0269">Exonuclease</keyword>
<dbReference type="SUPFAM" id="SSF52540">
    <property type="entry name" value="P-loop containing nucleoside triphosphate hydrolases"/>
    <property type="match status" value="1"/>
</dbReference>
<evidence type="ECO:0000256" key="5">
    <source>
        <dbReference type="ARBA" id="ARBA00022806"/>
    </source>
</evidence>
<dbReference type="InterPro" id="IPR027417">
    <property type="entry name" value="P-loop_NTPase"/>
</dbReference>
<feature type="domain" description="UvrD-like helicase C-terminal" evidence="17">
    <location>
        <begin position="441"/>
        <end position="717"/>
    </location>
</feature>
<evidence type="ECO:0000256" key="9">
    <source>
        <dbReference type="ARBA" id="ARBA00023204"/>
    </source>
</evidence>
<feature type="region of interest" description="Disordered" evidence="15">
    <location>
        <begin position="766"/>
        <end position="785"/>
    </location>
</feature>
<evidence type="ECO:0000256" key="6">
    <source>
        <dbReference type="ARBA" id="ARBA00022839"/>
    </source>
</evidence>
<comment type="catalytic activity">
    <reaction evidence="13">
        <text>ATP + H2O = ADP + phosphate + H(+)</text>
        <dbReference type="Rhea" id="RHEA:13065"/>
        <dbReference type="ChEBI" id="CHEBI:15377"/>
        <dbReference type="ChEBI" id="CHEBI:15378"/>
        <dbReference type="ChEBI" id="CHEBI:30616"/>
        <dbReference type="ChEBI" id="CHEBI:43474"/>
        <dbReference type="ChEBI" id="CHEBI:456216"/>
        <dbReference type="EC" id="5.6.2.4"/>
    </reaction>
</comment>
<evidence type="ECO:0000256" key="14">
    <source>
        <dbReference type="PROSITE-ProRule" id="PRU00560"/>
    </source>
</evidence>
<evidence type="ECO:0000256" key="3">
    <source>
        <dbReference type="ARBA" id="ARBA00022763"/>
    </source>
</evidence>
<evidence type="ECO:0000259" key="17">
    <source>
        <dbReference type="PROSITE" id="PS51217"/>
    </source>
</evidence>
<dbReference type="AlphaFoldDB" id="A0ABD5X4F2"/>
<keyword evidence="4 14" id="KW-0378">Hydrolase</keyword>
<reference evidence="18 19" key="1">
    <citation type="journal article" date="2014" name="Int. J. Syst. Evol. Microbiol.">
        <title>Complete genome sequence of Corynebacterium casei LMG S-19264T (=DSM 44701T), isolated from a smear-ripened cheese.</title>
        <authorList>
            <consortium name="US DOE Joint Genome Institute (JGI-PGF)"/>
            <person name="Walter F."/>
            <person name="Albersmeier A."/>
            <person name="Kalinowski J."/>
            <person name="Ruckert C."/>
        </authorList>
    </citation>
    <scope>NUCLEOTIDE SEQUENCE [LARGE SCALE GENOMIC DNA]</scope>
    <source>
        <strain evidence="18 19">CGMCC 4.7215</strain>
    </source>
</reference>
<comment type="caution">
    <text evidence="18">The sequence shown here is derived from an EMBL/GenBank/DDBJ whole genome shotgun (WGS) entry which is preliminary data.</text>
</comment>
<dbReference type="PANTHER" id="PTHR11070">
    <property type="entry name" value="UVRD / RECB / PCRA DNA HELICASE FAMILY MEMBER"/>
    <property type="match status" value="1"/>
</dbReference>
<dbReference type="EC" id="5.6.2.4" evidence="12"/>
<feature type="domain" description="UvrD-like helicase ATP-binding" evidence="16">
    <location>
        <begin position="10"/>
        <end position="413"/>
    </location>
</feature>
<dbReference type="InterPro" id="IPR014017">
    <property type="entry name" value="DNA_helicase_UvrD-like_C"/>
</dbReference>
<dbReference type="Gene3D" id="1.10.486.10">
    <property type="entry name" value="PCRA, domain 4"/>
    <property type="match status" value="1"/>
</dbReference>
<evidence type="ECO:0000313" key="18">
    <source>
        <dbReference type="EMBL" id="MFC7126060.1"/>
    </source>
</evidence>
<evidence type="ECO:0000259" key="16">
    <source>
        <dbReference type="PROSITE" id="PS51198"/>
    </source>
</evidence>
<gene>
    <name evidence="18" type="ORF">ACFQJ7_08420</name>
</gene>
<evidence type="ECO:0000256" key="8">
    <source>
        <dbReference type="ARBA" id="ARBA00023125"/>
    </source>
</evidence>
<evidence type="ECO:0000256" key="13">
    <source>
        <dbReference type="ARBA" id="ARBA00048988"/>
    </source>
</evidence>
<dbReference type="Pfam" id="PF12705">
    <property type="entry name" value="PDDEXK_1"/>
    <property type="match status" value="1"/>
</dbReference>
<dbReference type="Pfam" id="PF00580">
    <property type="entry name" value="UvrD-helicase"/>
    <property type="match status" value="1"/>
</dbReference>
<keyword evidence="10" id="KW-0413">Isomerase</keyword>
<evidence type="ECO:0000256" key="15">
    <source>
        <dbReference type="SAM" id="MobiDB-lite"/>
    </source>
</evidence>
<dbReference type="PANTHER" id="PTHR11070:SF2">
    <property type="entry name" value="ATP-DEPENDENT DNA HELICASE SRS2"/>
    <property type="match status" value="1"/>
</dbReference>
<dbReference type="InterPro" id="IPR014016">
    <property type="entry name" value="UvrD-like_ATP-bd"/>
</dbReference>
<name>A0ABD5X4F2_9EURY</name>
<keyword evidence="1" id="KW-0540">Nuclease</keyword>
<organism evidence="18 19">
    <name type="scientific">Halovenus rubra</name>
    <dbReference type="NCBI Taxonomy" id="869890"/>
    <lineage>
        <taxon>Archaea</taxon>
        <taxon>Methanobacteriati</taxon>
        <taxon>Methanobacteriota</taxon>
        <taxon>Stenosarchaea group</taxon>
        <taxon>Halobacteria</taxon>
        <taxon>Halobacteriales</taxon>
        <taxon>Haloarculaceae</taxon>
        <taxon>Halovenus</taxon>
    </lineage>
</organism>
<dbReference type="GO" id="GO:0043138">
    <property type="term" value="F:3'-5' DNA helicase activity"/>
    <property type="evidence" value="ECO:0007669"/>
    <property type="project" value="UniProtKB-EC"/>
</dbReference>
<keyword evidence="5 14" id="KW-0347">Helicase</keyword>
<keyword evidence="9" id="KW-0234">DNA repair</keyword>
<dbReference type="GO" id="GO:0004527">
    <property type="term" value="F:exonuclease activity"/>
    <property type="evidence" value="ECO:0007669"/>
    <property type="project" value="UniProtKB-KW"/>
</dbReference>
<evidence type="ECO:0000256" key="4">
    <source>
        <dbReference type="ARBA" id="ARBA00022801"/>
    </source>
</evidence>
<evidence type="ECO:0000256" key="11">
    <source>
        <dbReference type="ARBA" id="ARBA00034617"/>
    </source>
</evidence>
<evidence type="ECO:0000256" key="10">
    <source>
        <dbReference type="ARBA" id="ARBA00023235"/>
    </source>
</evidence>
<evidence type="ECO:0000256" key="2">
    <source>
        <dbReference type="ARBA" id="ARBA00022741"/>
    </source>
</evidence>
<dbReference type="Gene3D" id="3.90.320.10">
    <property type="match status" value="1"/>
</dbReference>
<evidence type="ECO:0000256" key="7">
    <source>
        <dbReference type="ARBA" id="ARBA00022840"/>
    </source>
</evidence>
<dbReference type="Gene3D" id="3.40.50.300">
    <property type="entry name" value="P-loop containing nucleotide triphosphate hydrolases"/>
    <property type="match status" value="3"/>
</dbReference>
<accession>A0ABD5X4F2</accession>
<dbReference type="EMBL" id="JBHSZQ010000014">
    <property type="protein sequence ID" value="MFC7126060.1"/>
    <property type="molecule type" value="Genomic_DNA"/>
</dbReference>
<dbReference type="RefSeq" id="WP_267639002.1">
    <property type="nucleotide sequence ID" value="NZ_JAODIY010000047.1"/>
</dbReference>
<dbReference type="Pfam" id="PF13361">
    <property type="entry name" value="UvrD_C"/>
    <property type="match status" value="1"/>
</dbReference>
<dbReference type="GO" id="GO:0006281">
    <property type="term" value="P:DNA repair"/>
    <property type="evidence" value="ECO:0007669"/>
    <property type="project" value="UniProtKB-KW"/>
</dbReference>
<evidence type="ECO:0000313" key="19">
    <source>
        <dbReference type="Proteomes" id="UP001596414"/>
    </source>
</evidence>
<proteinExistence type="predicted"/>
<sequence length="1180" mass="132614">MSDGPIRLKGAQRSIRDAYFSRESGLYTLNCVPGAGKSVVAHHLPAEDMLRRYVNGDKTPEQHVAVISFTRGEASTILPEVCDRLRELVEHNLVPAATQVSEAELEHLLQRVRQAPYAGTIDSVLRTVLSDIVRDIGFDGMPVVGNTARQKQLHAICYREARDNSELVQPLARLERAYPEQQFADGIQRLLRSAVAYCRDRRVSTTTFREKLEQTVKSVYPHGPPASFGDVIAVVGQFVDAEINEELYEHLDGDDRRALVAADRRLYDSWRNRLDDFCTVLAEYRRIYRNAIRERGIVSHTDVAYLVDAYFDERIDGCDESHRVRVQNRYQTRIQSLVIDEAQDVSAIQHAALSHLVSPDTRVFGSGDLLQSIYRWRHADPLLFQSAIKDGQYLGIDWKTHEHRTATTTYRCCPAVAAAINSIAKPVLTDKRRGAFGALDVTYPGIEPERPSTNETNIHVASFSPKSADPDSFQWVAPDNGTGEADVTARLIAKGLADGTFTDENGDPLGVTVLFRWSTMMDAYKQAFTDQGLRIRDTSKHLFACPVVQTVLDVCEWLSAPESPKRTIALVTESNLGLCSLEDAVQRHDTSLDQLRQQCDLSEAQQQVLDGLISLRERRDLSYTRPASEYVEEVIELLALRADPHDNFDIQPDHRVANLDALTETVAEWEHDEQLSLSEFTELIEPFRESPRDGPSQPTTANTEYDVEFRTVHDAKGDQDNVVVVANPGFPLSKHGTQSKRFVAQGEIAGLAPPTNIDTTILGERSTTQVPGPRTAPTESLLPPYRNGIYNPEKTTQPDIGLRWATAHWSDTLVDSVTDRRLVGPEHLRNATANQRAEAWRLLYVALTRAQDHLVVPLPNDTGVCDLSPRDRWLDAIQEGLEFDGSNHDTYTVENSTTGSSQEFDVGINDVSLEAAWTPETRTQSAAVAVRPPQRVTEQSWVPRFVRPSTMYRLTEQPENYMLAHLLGKSRHTGTNAVPDNHPLPFDRMGPDDVGTCLHDVLTTLVERDVTETAIRARAPVVRAVFEQTLQENTPHVRQEEQDALFVFFEQQILESFLDSDLWTRITDAETVKVEQAVDGIVTIADIEFEIHGEADFVIEMPAGERHVADVKIALAPVTADSRRQYELQVAAYAYLFERHQSVNSHITRTIETFGADRETIRTTWPPRTVERRLARLLER</sequence>
<keyword evidence="3" id="KW-0227">DNA damage</keyword>
<protein>
    <recommendedName>
        <fullName evidence="12">DNA 3'-5' helicase</fullName>
        <ecNumber evidence="12">5.6.2.4</ecNumber>
    </recommendedName>
</protein>
<dbReference type="GO" id="GO:0005524">
    <property type="term" value="F:ATP binding"/>
    <property type="evidence" value="ECO:0007669"/>
    <property type="project" value="UniProtKB-UniRule"/>
</dbReference>
<feature type="binding site" evidence="14">
    <location>
        <begin position="31"/>
        <end position="38"/>
    </location>
    <ligand>
        <name>ATP</name>
        <dbReference type="ChEBI" id="CHEBI:30616"/>
    </ligand>
</feature>
<dbReference type="Proteomes" id="UP001596414">
    <property type="component" value="Unassembled WGS sequence"/>
</dbReference>
<comment type="catalytic activity">
    <reaction evidence="11">
        <text>Couples ATP hydrolysis with the unwinding of duplex DNA by translocating in the 3'-5' direction.</text>
        <dbReference type="EC" id="5.6.2.4"/>
    </reaction>
</comment>
<evidence type="ECO:0000256" key="1">
    <source>
        <dbReference type="ARBA" id="ARBA00022722"/>
    </source>
</evidence>
<evidence type="ECO:0000256" key="12">
    <source>
        <dbReference type="ARBA" id="ARBA00034808"/>
    </source>
</evidence>
<dbReference type="PROSITE" id="PS51217">
    <property type="entry name" value="UVRD_HELICASE_CTER"/>
    <property type="match status" value="1"/>
</dbReference>
<keyword evidence="8" id="KW-0238">DNA-binding</keyword>
<dbReference type="InterPro" id="IPR011604">
    <property type="entry name" value="PDDEXK-like_dom_sf"/>
</dbReference>
<dbReference type="InterPro" id="IPR038726">
    <property type="entry name" value="PDDEXK_AddAB-type"/>
</dbReference>